<reference evidence="3" key="1">
    <citation type="journal article" date="2019" name="Int. J. Syst. Evol. Microbiol.">
        <title>The Global Catalogue of Microorganisms (GCM) 10K type strain sequencing project: providing services to taxonomists for standard genome sequencing and annotation.</title>
        <authorList>
            <consortium name="The Broad Institute Genomics Platform"/>
            <consortium name="The Broad Institute Genome Sequencing Center for Infectious Disease"/>
            <person name="Wu L."/>
            <person name="Ma J."/>
        </authorList>
    </citation>
    <scope>NUCLEOTIDE SEQUENCE [LARGE SCALE GENOMIC DNA]</scope>
    <source>
        <strain evidence="3">CECT 7806</strain>
    </source>
</reference>
<keyword evidence="3" id="KW-1185">Reference proteome</keyword>
<evidence type="ECO:0000313" key="2">
    <source>
        <dbReference type="EMBL" id="MDN3574748.1"/>
    </source>
</evidence>
<protein>
    <submittedName>
        <fullName evidence="2">Aspartate/glutamate racemase family protein</fullName>
    </submittedName>
</protein>
<dbReference type="InterPro" id="IPR015942">
    <property type="entry name" value="Asp/Glu/hydantoin_racemase"/>
</dbReference>
<dbReference type="InterPro" id="IPR053714">
    <property type="entry name" value="Iso_Racemase_Enz_sf"/>
</dbReference>
<dbReference type="EMBL" id="JAUFPT010000114">
    <property type="protein sequence ID" value="MDN3574748.1"/>
    <property type="molecule type" value="Genomic_DNA"/>
</dbReference>
<evidence type="ECO:0000313" key="3">
    <source>
        <dbReference type="Proteomes" id="UP001244297"/>
    </source>
</evidence>
<evidence type="ECO:0000256" key="1">
    <source>
        <dbReference type="ARBA" id="ARBA00038414"/>
    </source>
</evidence>
<dbReference type="PANTHER" id="PTHR28047">
    <property type="entry name" value="PROTEIN DCG1"/>
    <property type="match status" value="1"/>
</dbReference>
<organism evidence="2 3">
    <name type="scientific">Methylobacterium longum</name>
    <dbReference type="NCBI Taxonomy" id="767694"/>
    <lineage>
        <taxon>Bacteria</taxon>
        <taxon>Pseudomonadati</taxon>
        <taxon>Pseudomonadota</taxon>
        <taxon>Alphaproteobacteria</taxon>
        <taxon>Hyphomicrobiales</taxon>
        <taxon>Methylobacteriaceae</taxon>
        <taxon>Methylobacterium</taxon>
    </lineage>
</organism>
<accession>A0ABT8AXM7</accession>
<comment type="caution">
    <text evidence="2">The sequence shown here is derived from an EMBL/GenBank/DDBJ whole genome shotgun (WGS) entry which is preliminary data.</text>
</comment>
<dbReference type="Gene3D" id="3.40.50.12500">
    <property type="match status" value="1"/>
</dbReference>
<comment type="similarity">
    <text evidence="1">Belongs to the HyuE racemase family.</text>
</comment>
<dbReference type="RefSeq" id="WP_238290930.1">
    <property type="nucleotide sequence ID" value="NZ_BPQS01000029.1"/>
</dbReference>
<dbReference type="Proteomes" id="UP001244297">
    <property type="component" value="Unassembled WGS sequence"/>
</dbReference>
<proteinExistence type="inferred from homology"/>
<dbReference type="InterPro" id="IPR052186">
    <property type="entry name" value="Hydantoin_racemase-like"/>
</dbReference>
<gene>
    <name evidence="2" type="ORF">QWZ18_29660</name>
</gene>
<dbReference type="Pfam" id="PF01177">
    <property type="entry name" value="Asp_Glu_race"/>
    <property type="match status" value="1"/>
</dbReference>
<name>A0ABT8AXM7_9HYPH</name>
<sequence length="249" mass="25294">MRILLLNPNTSASVTALVAERVAEIAGAAATFVPVTARFGAAYIASRSALAIAGHAALDAFAEHGRGCDAVFLACFGDPGLLALREIAPVPVVGMLEASCLEAQGVASRYAIVTGGALWKPMLAEAVAGLGLGDGLVGIRTIARTGGEIARDPRAAMPELAAACRACVEHDRAEAVILGGAALVGLASLLQPHVPVPVLCSVETGVRAVIAAARAPYRRPPAVTFDTTGLGEDLGFLLKPQDTGGQDIE</sequence>
<dbReference type="PANTHER" id="PTHR28047:SF5">
    <property type="entry name" value="PROTEIN DCG1"/>
    <property type="match status" value="1"/>
</dbReference>